<gene>
    <name evidence="2" type="ORF">SAMN05444365_102526</name>
</gene>
<dbReference type="InterPro" id="IPR009078">
    <property type="entry name" value="Ferritin-like_SF"/>
</dbReference>
<dbReference type="Proteomes" id="UP000242415">
    <property type="component" value="Unassembled WGS sequence"/>
</dbReference>
<protein>
    <recommendedName>
        <fullName evidence="1">DUF4439 domain-containing protein</fullName>
    </recommendedName>
</protein>
<proteinExistence type="predicted"/>
<sequence>MTEALAAALAAEHAAIFAYGPIGVQLDDAAQKQARAAEAAHRARRDTLVVLLAGEGATPAPAEPGYALPFPVTDRATALRLATAIEERTAAVWRAALPATTGAERAQSLDALTDCAVRATRWRRLAGTAPATVPFPGRAG</sequence>
<dbReference type="EMBL" id="FNPH01000002">
    <property type="protein sequence ID" value="SDY52364.1"/>
    <property type="molecule type" value="Genomic_DNA"/>
</dbReference>
<accession>A0A1H3KLB2</accession>
<evidence type="ECO:0000313" key="3">
    <source>
        <dbReference type="Proteomes" id="UP000242415"/>
    </source>
</evidence>
<dbReference type="RefSeq" id="WP_091554035.1">
    <property type="nucleotide sequence ID" value="NZ_FNPH01000002.1"/>
</dbReference>
<dbReference type="InterPro" id="IPR012347">
    <property type="entry name" value="Ferritin-like"/>
</dbReference>
<reference evidence="3" key="1">
    <citation type="submission" date="2016-10" db="EMBL/GenBank/DDBJ databases">
        <authorList>
            <person name="Varghese N."/>
            <person name="Submissions S."/>
        </authorList>
    </citation>
    <scope>NUCLEOTIDE SEQUENCE [LARGE SCALE GENOMIC DNA]</scope>
    <source>
        <strain evidence="3">DSM 45245</strain>
    </source>
</reference>
<name>A0A1H3KLB2_9ACTN</name>
<dbReference type="CDD" id="cd00657">
    <property type="entry name" value="Ferritin_like"/>
    <property type="match status" value="1"/>
</dbReference>
<evidence type="ECO:0000259" key="1">
    <source>
        <dbReference type="Pfam" id="PF14530"/>
    </source>
</evidence>
<dbReference type="OrthoDB" id="5192349at2"/>
<dbReference type="InterPro" id="IPR029447">
    <property type="entry name" value="DUF4439"/>
</dbReference>
<dbReference type="STRING" id="405436.SAMN05444365_102526"/>
<dbReference type="Pfam" id="PF14530">
    <property type="entry name" value="DUF4439"/>
    <property type="match status" value="1"/>
</dbReference>
<dbReference type="SUPFAM" id="SSF47240">
    <property type="entry name" value="Ferritin-like"/>
    <property type="match status" value="1"/>
</dbReference>
<dbReference type="AlphaFoldDB" id="A0A1H3KLB2"/>
<dbReference type="Gene3D" id="1.20.1260.10">
    <property type="match status" value="1"/>
</dbReference>
<organism evidence="2 3">
    <name type="scientific">Micromonospora pattaloongensis</name>
    <dbReference type="NCBI Taxonomy" id="405436"/>
    <lineage>
        <taxon>Bacteria</taxon>
        <taxon>Bacillati</taxon>
        <taxon>Actinomycetota</taxon>
        <taxon>Actinomycetes</taxon>
        <taxon>Micromonosporales</taxon>
        <taxon>Micromonosporaceae</taxon>
        <taxon>Micromonospora</taxon>
    </lineage>
</organism>
<feature type="domain" description="DUF4439" evidence="1">
    <location>
        <begin position="4"/>
        <end position="139"/>
    </location>
</feature>
<evidence type="ECO:0000313" key="2">
    <source>
        <dbReference type="EMBL" id="SDY52364.1"/>
    </source>
</evidence>
<keyword evidence="3" id="KW-1185">Reference proteome</keyword>